<proteinExistence type="inferred from homology"/>
<evidence type="ECO:0000313" key="13">
    <source>
        <dbReference type="EMBL" id="MCK6265461.1"/>
    </source>
</evidence>
<dbReference type="PANTHER" id="PTHR43653">
    <property type="entry name" value="CYTOCHROME C ASSEMBLY PROTEIN-RELATED"/>
    <property type="match status" value="1"/>
</dbReference>
<feature type="transmembrane region" description="Helical" evidence="10">
    <location>
        <begin position="392"/>
        <end position="411"/>
    </location>
</feature>
<evidence type="ECO:0000259" key="11">
    <source>
        <dbReference type="Pfam" id="PF01578"/>
    </source>
</evidence>
<evidence type="ECO:0000256" key="7">
    <source>
        <dbReference type="ARBA" id="ARBA00022989"/>
    </source>
</evidence>
<evidence type="ECO:0000256" key="4">
    <source>
        <dbReference type="ARBA" id="ARBA00022519"/>
    </source>
</evidence>
<keyword evidence="4" id="KW-0997">Cell inner membrane</keyword>
<feature type="transmembrane region" description="Helical" evidence="10">
    <location>
        <begin position="81"/>
        <end position="112"/>
    </location>
</feature>
<protein>
    <submittedName>
        <fullName evidence="13">Heme lyase CcmF/NrfE family subunit</fullName>
    </submittedName>
</protein>
<dbReference type="GO" id="GO:0005886">
    <property type="term" value="C:plasma membrane"/>
    <property type="evidence" value="ECO:0007669"/>
    <property type="project" value="UniProtKB-SubCell"/>
</dbReference>
<dbReference type="PANTHER" id="PTHR43653:SF1">
    <property type="entry name" value="CYTOCHROME C-TYPE BIOGENESIS PROTEIN CCMF"/>
    <property type="match status" value="1"/>
</dbReference>
<evidence type="ECO:0000256" key="2">
    <source>
        <dbReference type="ARBA" id="ARBA00009186"/>
    </source>
</evidence>
<dbReference type="GO" id="GO:0020037">
    <property type="term" value="F:heme binding"/>
    <property type="evidence" value="ECO:0007669"/>
    <property type="project" value="InterPro"/>
</dbReference>
<dbReference type="InterPro" id="IPR003567">
    <property type="entry name" value="Cyt_c_biogenesis"/>
</dbReference>
<dbReference type="Proteomes" id="UP001139559">
    <property type="component" value="Unassembled WGS sequence"/>
</dbReference>
<evidence type="ECO:0000256" key="1">
    <source>
        <dbReference type="ARBA" id="ARBA00004429"/>
    </source>
</evidence>
<evidence type="ECO:0000256" key="6">
    <source>
        <dbReference type="ARBA" id="ARBA00022748"/>
    </source>
</evidence>
<dbReference type="PRINTS" id="PR01410">
    <property type="entry name" value="CCBIOGENESIS"/>
</dbReference>
<dbReference type="Pfam" id="PF16327">
    <property type="entry name" value="CcmF_C"/>
    <property type="match status" value="1"/>
</dbReference>
<comment type="similarity">
    <text evidence="2">Belongs to the CcmF/CycK/Ccl1/NrfE/CcsA family.</text>
</comment>
<feature type="transmembrane region" description="Helical" evidence="10">
    <location>
        <begin position="209"/>
        <end position="228"/>
    </location>
</feature>
<dbReference type="GO" id="GO:0017004">
    <property type="term" value="P:cytochrome complex assembly"/>
    <property type="evidence" value="ECO:0007669"/>
    <property type="project" value="UniProtKB-KW"/>
</dbReference>
<feature type="domain" description="Cytochrome c assembly protein" evidence="11">
    <location>
        <begin position="89"/>
        <end position="294"/>
    </location>
</feature>
<keyword evidence="13" id="KW-0456">Lyase</keyword>
<keyword evidence="14" id="KW-1185">Reference proteome</keyword>
<comment type="function">
    <text evidence="9">Required for the biogenesis of c-type cytochromes. Possible subunit of a heme lyase.</text>
</comment>
<feature type="transmembrane region" description="Helical" evidence="10">
    <location>
        <begin position="6"/>
        <end position="26"/>
    </location>
</feature>
<dbReference type="NCBIfam" id="NF007691">
    <property type="entry name" value="PRK10369.1"/>
    <property type="match status" value="1"/>
</dbReference>
<evidence type="ECO:0000259" key="12">
    <source>
        <dbReference type="Pfam" id="PF16327"/>
    </source>
</evidence>
<keyword evidence="5 10" id="KW-0812">Transmembrane</keyword>
<name>A0A9X2BIW2_9VIBR</name>
<dbReference type="RefSeq" id="WP_248010529.1">
    <property type="nucleotide sequence ID" value="NZ_JAJHVV010000015.1"/>
</dbReference>
<dbReference type="GO" id="GO:0015232">
    <property type="term" value="F:heme transmembrane transporter activity"/>
    <property type="evidence" value="ECO:0007669"/>
    <property type="project" value="InterPro"/>
</dbReference>
<organism evidence="13 14">
    <name type="scientific">Vibrio amylolyticus</name>
    <dbReference type="NCBI Taxonomy" id="2847292"/>
    <lineage>
        <taxon>Bacteria</taxon>
        <taxon>Pseudomonadati</taxon>
        <taxon>Pseudomonadota</taxon>
        <taxon>Gammaproteobacteria</taxon>
        <taxon>Vibrionales</taxon>
        <taxon>Vibrionaceae</taxon>
        <taxon>Vibrio</taxon>
    </lineage>
</organism>
<keyword evidence="6" id="KW-0201">Cytochrome c-type biogenesis</keyword>
<feature type="transmembrane region" description="Helical" evidence="10">
    <location>
        <begin position="616"/>
        <end position="635"/>
    </location>
</feature>
<feature type="transmembrane region" description="Helical" evidence="10">
    <location>
        <begin position="350"/>
        <end position="372"/>
    </location>
</feature>
<evidence type="ECO:0000256" key="9">
    <source>
        <dbReference type="ARBA" id="ARBA00037230"/>
    </source>
</evidence>
<evidence type="ECO:0000256" key="8">
    <source>
        <dbReference type="ARBA" id="ARBA00023136"/>
    </source>
</evidence>
<sequence length="652" mass="73267">MIGEFGFATLLLVAVLSSIVALYYVVERWWIKQESDSLMLPVTQLNALLSLSSLLLLGAAFATDLFGLEYVASHSNSQLPIFYKIAAIWGGHQGSMLFWVTTLCCWACVISFTKRVNTGYLKDVLWVMNLLIAAFSWFTLFASNPFQSAASFMQEGRDLNPMLQDIGLIFHPPLLYLGYIGYSTVLAFACASMMRKDIEFEWLVLSRHYTLASWVFLTAGIVLGSWWAYYELGWGGWWFWDPVENASLLPWLTGTALLHAHFAAQRHGMFHRWALGLAATTFCFSILGTFIVRSGVLTSVHAFAVDPNKGIALLVILALALIGALGLLVLRFDEIISKPIKALLSQSYLLLIAIGLLMVATFTVFLGTFYPMIYELIGLGSISVGAPYFNTLILPIAFLSLIAMGFAPLLKWHQGHYIERNRLIALVGFSLFSGTVCYWALLALVQFPQVAADELLVDKFSVLAWVIWVLAMWVTVSHLYKFAMSQLPIRRLASVLAHIGMAISCVGAVMNSEHSQEIGRKLSNETQFTFQQWQVVYHDTHWVIGPNYTAEQAEIECIDQHGASITLLPERRHYPVRVMNMSEPAIKIFWHGDIYVTLGEKLDVNSYAVKIQYKAYIRWVWFGTILMMSGCLLGMSSSRKVIKRADEQIQIT</sequence>
<dbReference type="InterPro" id="IPR002541">
    <property type="entry name" value="Cyt_c_assembly"/>
</dbReference>
<feature type="transmembrane region" description="Helical" evidence="10">
    <location>
        <begin position="311"/>
        <end position="330"/>
    </location>
</feature>
<feature type="transmembrane region" description="Helical" evidence="10">
    <location>
        <begin position="273"/>
        <end position="291"/>
    </location>
</feature>
<feature type="domain" description="Cytochrome c-type biogenesis protein CcmF C-terminal" evidence="12">
    <location>
        <begin position="314"/>
        <end position="636"/>
    </location>
</feature>
<feature type="transmembrane region" description="Helical" evidence="10">
    <location>
        <begin position="166"/>
        <end position="189"/>
    </location>
</feature>
<keyword evidence="8 10" id="KW-0472">Membrane</keyword>
<evidence type="ECO:0000313" key="14">
    <source>
        <dbReference type="Proteomes" id="UP001139559"/>
    </source>
</evidence>
<keyword evidence="7 10" id="KW-1133">Transmembrane helix</keyword>
<feature type="transmembrane region" description="Helical" evidence="10">
    <location>
        <begin position="462"/>
        <end position="480"/>
    </location>
</feature>
<evidence type="ECO:0000256" key="5">
    <source>
        <dbReference type="ARBA" id="ARBA00022692"/>
    </source>
</evidence>
<comment type="subcellular location">
    <subcellularLocation>
        <location evidence="1">Cell inner membrane</location>
        <topology evidence="1">Multi-pass membrane protein</topology>
    </subcellularLocation>
</comment>
<keyword evidence="3" id="KW-1003">Cell membrane</keyword>
<dbReference type="InterPro" id="IPR003568">
    <property type="entry name" value="Cyt_c_biogenesis_CcmF"/>
</dbReference>
<comment type="caution">
    <text evidence="13">The sequence shown here is derived from an EMBL/GenBank/DDBJ whole genome shotgun (WGS) entry which is preliminary data.</text>
</comment>
<evidence type="ECO:0000256" key="3">
    <source>
        <dbReference type="ARBA" id="ARBA00022475"/>
    </source>
</evidence>
<feature type="transmembrane region" description="Helical" evidence="10">
    <location>
        <begin position="38"/>
        <end position="61"/>
    </location>
</feature>
<dbReference type="NCBIfam" id="TIGR00353">
    <property type="entry name" value="nrfE"/>
    <property type="match status" value="1"/>
</dbReference>
<feature type="transmembrane region" description="Helical" evidence="10">
    <location>
        <begin position="248"/>
        <end position="264"/>
    </location>
</feature>
<dbReference type="GO" id="GO:0016829">
    <property type="term" value="F:lyase activity"/>
    <property type="evidence" value="ECO:0007669"/>
    <property type="project" value="UniProtKB-KW"/>
</dbReference>
<feature type="transmembrane region" description="Helical" evidence="10">
    <location>
        <begin position="124"/>
        <end position="146"/>
    </location>
</feature>
<dbReference type="EMBL" id="JAJHVV010000015">
    <property type="protein sequence ID" value="MCK6265461.1"/>
    <property type="molecule type" value="Genomic_DNA"/>
</dbReference>
<reference evidence="13" key="1">
    <citation type="submission" date="2021-11" db="EMBL/GenBank/DDBJ databases">
        <title>Vibrio ZSDE26 sp. nov. and Vibrio ZSDZ34 sp. nov., isolated from coastal seawater in Qingdao.</title>
        <authorList>
            <person name="Zhang P."/>
        </authorList>
    </citation>
    <scope>NUCLEOTIDE SEQUENCE</scope>
    <source>
        <strain evidence="13">ZSDE26</strain>
    </source>
</reference>
<dbReference type="AlphaFoldDB" id="A0A9X2BIW2"/>
<dbReference type="InterPro" id="IPR032523">
    <property type="entry name" value="CcmF_C"/>
</dbReference>
<dbReference type="Pfam" id="PF01578">
    <property type="entry name" value="Cytochrom_C_asm"/>
    <property type="match status" value="1"/>
</dbReference>
<dbReference type="PRINTS" id="PR01411">
    <property type="entry name" value="CCMFBIOGNSIS"/>
</dbReference>
<accession>A0A9X2BIW2</accession>
<evidence type="ECO:0000256" key="10">
    <source>
        <dbReference type="SAM" id="Phobius"/>
    </source>
</evidence>
<gene>
    <name evidence="13" type="ORF">KP803_19560</name>
</gene>
<feature type="transmembrane region" description="Helical" evidence="10">
    <location>
        <begin position="423"/>
        <end position="442"/>
    </location>
</feature>